<protein>
    <submittedName>
        <fullName evidence="1">Uncharacterized protein</fullName>
    </submittedName>
</protein>
<gene>
    <name evidence="1" type="ORF">METZ01_LOCUS398327</name>
</gene>
<accession>A0A382VG67</accession>
<name>A0A382VG67_9ZZZZ</name>
<evidence type="ECO:0000313" key="1">
    <source>
        <dbReference type="EMBL" id="SVD45473.1"/>
    </source>
</evidence>
<sequence>MVPVIIQIRIGSLHHSGKSAHLVSRLSILEHIIIRLQQVLEIELFPLTTTRIRTNSPHIEIAKNNLKCPCFTIICLL</sequence>
<reference evidence="1" key="1">
    <citation type="submission" date="2018-05" db="EMBL/GenBank/DDBJ databases">
        <authorList>
            <person name="Lanie J.A."/>
            <person name="Ng W.-L."/>
            <person name="Kazmierczak K.M."/>
            <person name="Andrzejewski T.M."/>
            <person name="Davidsen T.M."/>
            <person name="Wayne K.J."/>
            <person name="Tettelin H."/>
            <person name="Glass J.I."/>
            <person name="Rusch D."/>
            <person name="Podicherti R."/>
            <person name="Tsui H.-C.T."/>
            <person name="Winkler M.E."/>
        </authorList>
    </citation>
    <scope>NUCLEOTIDE SEQUENCE</scope>
</reference>
<organism evidence="1">
    <name type="scientific">marine metagenome</name>
    <dbReference type="NCBI Taxonomy" id="408172"/>
    <lineage>
        <taxon>unclassified sequences</taxon>
        <taxon>metagenomes</taxon>
        <taxon>ecological metagenomes</taxon>
    </lineage>
</organism>
<dbReference type="EMBL" id="UINC01151713">
    <property type="protein sequence ID" value="SVD45473.1"/>
    <property type="molecule type" value="Genomic_DNA"/>
</dbReference>
<proteinExistence type="predicted"/>
<dbReference type="AlphaFoldDB" id="A0A382VG67"/>